<dbReference type="Ensembl" id="ENSCINT00000036986.1">
    <property type="protein sequence ID" value="ENSCINP00000031162.1"/>
    <property type="gene ID" value="ENSCING00000020266.1"/>
</dbReference>
<dbReference type="HOGENOM" id="CLU_3092583_0_0_1"/>
<organism evidence="1 2">
    <name type="scientific">Ciona intestinalis</name>
    <name type="common">Transparent sea squirt</name>
    <name type="synonym">Ascidia intestinalis</name>
    <dbReference type="NCBI Taxonomy" id="7719"/>
    <lineage>
        <taxon>Eukaryota</taxon>
        <taxon>Metazoa</taxon>
        <taxon>Chordata</taxon>
        <taxon>Tunicata</taxon>
        <taxon>Ascidiacea</taxon>
        <taxon>Phlebobranchia</taxon>
        <taxon>Cionidae</taxon>
        <taxon>Ciona</taxon>
    </lineage>
</organism>
<sequence length="52" mass="6183">YTVSDISRRYIDKCSKSTKRKSHFEPEFEQPRDPMDVCIAAMLQHCKFMKSL</sequence>
<dbReference type="Proteomes" id="UP000008144">
    <property type="component" value="Chromosome 2"/>
</dbReference>
<evidence type="ECO:0000313" key="2">
    <source>
        <dbReference type="Proteomes" id="UP000008144"/>
    </source>
</evidence>
<keyword evidence="2" id="KW-1185">Reference proteome</keyword>
<reference evidence="2" key="1">
    <citation type="journal article" date="2002" name="Science">
        <title>The draft genome of Ciona intestinalis: insights into chordate and vertebrate origins.</title>
        <authorList>
            <person name="Dehal P."/>
            <person name="Satou Y."/>
            <person name="Campbell R.K."/>
            <person name="Chapman J."/>
            <person name="Degnan B."/>
            <person name="De Tomaso A."/>
            <person name="Davidson B."/>
            <person name="Di Gregorio A."/>
            <person name="Gelpke M."/>
            <person name="Goodstein D.M."/>
            <person name="Harafuji N."/>
            <person name="Hastings K.E."/>
            <person name="Ho I."/>
            <person name="Hotta K."/>
            <person name="Huang W."/>
            <person name="Kawashima T."/>
            <person name="Lemaire P."/>
            <person name="Martinez D."/>
            <person name="Meinertzhagen I.A."/>
            <person name="Necula S."/>
            <person name="Nonaka M."/>
            <person name="Putnam N."/>
            <person name="Rash S."/>
            <person name="Saiga H."/>
            <person name="Satake M."/>
            <person name="Terry A."/>
            <person name="Yamada L."/>
            <person name="Wang H.G."/>
            <person name="Awazu S."/>
            <person name="Azumi K."/>
            <person name="Boore J."/>
            <person name="Branno M."/>
            <person name="Chin-Bow S."/>
            <person name="DeSantis R."/>
            <person name="Doyle S."/>
            <person name="Francino P."/>
            <person name="Keys D.N."/>
            <person name="Haga S."/>
            <person name="Hayashi H."/>
            <person name="Hino K."/>
            <person name="Imai K.S."/>
            <person name="Inaba K."/>
            <person name="Kano S."/>
            <person name="Kobayashi K."/>
            <person name="Kobayashi M."/>
            <person name="Lee B.I."/>
            <person name="Makabe K.W."/>
            <person name="Manohar C."/>
            <person name="Matassi G."/>
            <person name="Medina M."/>
            <person name="Mochizuki Y."/>
            <person name="Mount S."/>
            <person name="Morishita T."/>
            <person name="Miura S."/>
            <person name="Nakayama A."/>
            <person name="Nishizaka S."/>
            <person name="Nomoto H."/>
            <person name="Ohta F."/>
            <person name="Oishi K."/>
            <person name="Rigoutsos I."/>
            <person name="Sano M."/>
            <person name="Sasaki A."/>
            <person name="Sasakura Y."/>
            <person name="Shoguchi E."/>
            <person name="Shin-i T."/>
            <person name="Spagnuolo A."/>
            <person name="Stainier D."/>
            <person name="Suzuki M.M."/>
            <person name="Tassy O."/>
            <person name="Takatori N."/>
            <person name="Tokuoka M."/>
            <person name="Yagi K."/>
            <person name="Yoshizaki F."/>
            <person name="Wada S."/>
            <person name="Zhang C."/>
            <person name="Hyatt P.D."/>
            <person name="Larimer F."/>
            <person name="Detter C."/>
            <person name="Doggett N."/>
            <person name="Glavina T."/>
            <person name="Hawkins T."/>
            <person name="Richardson P."/>
            <person name="Lucas S."/>
            <person name="Kohara Y."/>
            <person name="Levine M."/>
            <person name="Satoh N."/>
            <person name="Rokhsar D.S."/>
        </authorList>
    </citation>
    <scope>NUCLEOTIDE SEQUENCE [LARGE SCALE GENOMIC DNA]</scope>
</reference>
<name>H2XNC9_CIOIN</name>
<accession>H2XNC9</accession>
<dbReference type="EMBL" id="EAAA01001566">
    <property type="status" value="NOT_ANNOTATED_CDS"/>
    <property type="molecule type" value="Genomic_DNA"/>
</dbReference>
<dbReference type="AlphaFoldDB" id="H2XNC9"/>
<reference evidence="1" key="3">
    <citation type="submission" date="2025-08" db="UniProtKB">
        <authorList>
            <consortium name="Ensembl"/>
        </authorList>
    </citation>
    <scope>IDENTIFICATION</scope>
</reference>
<reference evidence="1" key="4">
    <citation type="submission" date="2025-09" db="UniProtKB">
        <authorList>
            <consortium name="Ensembl"/>
        </authorList>
    </citation>
    <scope>IDENTIFICATION</scope>
</reference>
<dbReference type="InParanoid" id="H2XNC9"/>
<proteinExistence type="predicted"/>
<reference evidence="1" key="2">
    <citation type="journal article" date="2008" name="Genome Biol.">
        <title>Improved genome assembly and evidence-based global gene model set for the chordate Ciona intestinalis: new insight into intron and operon populations.</title>
        <authorList>
            <person name="Satou Y."/>
            <person name="Mineta K."/>
            <person name="Ogasawara M."/>
            <person name="Sasakura Y."/>
            <person name="Shoguchi E."/>
            <person name="Ueno K."/>
            <person name="Yamada L."/>
            <person name="Matsumoto J."/>
            <person name="Wasserscheid J."/>
            <person name="Dewar K."/>
            <person name="Wiley G.B."/>
            <person name="Macmil S.L."/>
            <person name="Roe B.A."/>
            <person name="Zeller R.W."/>
            <person name="Hastings K.E."/>
            <person name="Lemaire P."/>
            <person name="Lindquist E."/>
            <person name="Endo T."/>
            <person name="Hotta K."/>
            <person name="Inaba K."/>
        </authorList>
    </citation>
    <scope>NUCLEOTIDE SEQUENCE [LARGE SCALE GENOMIC DNA]</scope>
    <source>
        <strain evidence="1">wild type</strain>
    </source>
</reference>
<protein>
    <submittedName>
        <fullName evidence="1">Uncharacterized protein</fullName>
    </submittedName>
</protein>
<evidence type="ECO:0000313" key="1">
    <source>
        <dbReference type="Ensembl" id="ENSCINP00000031162.1"/>
    </source>
</evidence>